<keyword evidence="1" id="KW-0472">Membrane</keyword>
<name>A0A1I1FLY8_NATHA</name>
<protein>
    <recommendedName>
        <fullName evidence="2">DUF7305 domain-containing protein</fullName>
    </recommendedName>
</protein>
<dbReference type="EMBL" id="FOKW01000003">
    <property type="protein sequence ID" value="SFB98050.1"/>
    <property type="molecule type" value="Genomic_DNA"/>
</dbReference>
<keyword evidence="1" id="KW-0812">Transmembrane</keyword>
<dbReference type="AlphaFoldDB" id="A0A1I1FLY8"/>
<sequence>MPFRSSEGASRARRGQSTLIGLVLLIGMAAAISTSMLLVAGTTTADIQQDSEDERVESAFVELGQQMMTTSTESDVARSIDIDVGQDGAVVREDSGTINVSSEALETTALENLTIGTVEYEGEGGTTIAYEAGAVFRETGNETRVVSAPPIHYETETDTLTMPVTTITGEQELGTGDVRLEHAETEAFREATVVENDSVTITIESDYYRGWESFFRNQAGDTSVQRVDHENRTIEAEVGYIDLESAYDSGVTYSEEVDDFKDEFGDDARVGNMPEMDPVIEEMREDAIEEANDNPAQDLGTVTGDVSLDDGLYYADEIDLQDSNTISADASSGNVTILVDGDVTISDPHAEVTVDTEGEDNALRIYLTGNFNMDKGKIAPDSSIGETKSEQLQVYGTSDLDGRFWDGNFSGTFYAASNDWEGPNELTGSEYQVDFHSNPEFNGGIVVHSANIHASAAEFEYDDSLEGGEFNAYPGDYTLPPQLTYLNVAKHEIEIDQN</sequence>
<dbReference type="InterPro" id="IPR055729">
    <property type="entry name" value="DUF7305"/>
</dbReference>
<dbReference type="RefSeq" id="WP_245758004.1">
    <property type="nucleotide sequence ID" value="NZ_FOKW01000003.1"/>
</dbReference>
<proteinExistence type="predicted"/>
<evidence type="ECO:0000313" key="3">
    <source>
        <dbReference type="EMBL" id="SFB98050.1"/>
    </source>
</evidence>
<feature type="domain" description="DUF7305" evidence="2">
    <location>
        <begin position="262"/>
        <end position="466"/>
    </location>
</feature>
<organism evidence="3 4">
    <name type="scientific">Natronobacterium haloterrestre</name>
    <name type="common">Halobiforma haloterrestris</name>
    <dbReference type="NCBI Taxonomy" id="148448"/>
    <lineage>
        <taxon>Archaea</taxon>
        <taxon>Methanobacteriati</taxon>
        <taxon>Methanobacteriota</taxon>
        <taxon>Stenosarchaea group</taxon>
        <taxon>Halobacteria</taxon>
        <taxon>Halobacteriales</taxon>
        <taxon>Natrialbaceae</taxon>
        <taxon>Natronobacterium</taxon>
    </lineage>
</organism>
<dbReference type="Pfam" id="PF23981">
    <property type="entry name" value="DUF7305"/>
    <property type="match status" value="1"/>
</dbReference>
<dbReference type="InterPro" id="IPR055713">
    <property type="entry name" value="DUF7289"/>
</dbReference>
<dbReference type="Proteomes" id="UP000199161">
    <property type="component" value="Unassembled WGS sequence"/>
</dbReference>
<gene>
    <name evidence="3" type="ORF">SAMN05444422_103333</name>
</gene>
<dbReference type="Pfam" id="PF23960">
    <property type="entry name" value="DUF7289"/>
    <property type="match status" value="1"/>
</dbReference>
<feature type="transmembrane region" description="Helical" evidence="1">
    <location>
        <begin position="20"/>
        <end position="41"/>
    </location>
</feature>
<keyword evidence="1" id="KW-1133">Transmembrane helix</keyword>
<keyword evidence="4" id="KW-1185">Reference proteome</keyword>
<evidence type="ECO:0000313" key="4">
    <source>
        <dbReference type="Proteomes" id="UP000199161"/>
    </source>
</evidence>
<reference evidence="4" key="1">
    <citation type="submission" date="2016-10" db="EMBL/GenBank/DDBJ databases">
        <authorList>
            <person name="Varghese N."/>
            <person name="Submissions S."/>
        </authorList>
    </citation>
    <scope>NUCLEOTIDE SEQUENCE [LARGE SCALE GENOMIC DNA]</scope>
    <source>
        <strain evidence="4">DSM 13078</strain>
    </source>
</reference>
<evidence type="ECO:0000259" key="2">
    <source>
        <dbReference type="Pfam" id="PF23981"/>
    </source>
</evidence>
<accession>A0A1I1FLY8</accession>
<evidence type="ECO:0000256" key="1">
    <source>
        <dbReference type="SAM" id="Phobius"/>
    </source>
</evidence>